<gene>
    <name evidence="1" type="ORF">LTR37_016830</name>
</gene>
<name>A0ACC3MN95_9PEZI</name>
<keyword evidence="2" id="KW-1185">Reference proteome</keyword>
<accession>A0ACC3MN95</accession>
<reference evidence="1" key="1">
    <citation type="submission" date="2023-07" db="EMBL/GenBank/DDBJ databases">
        <title>Black Yeasts Isolated from many extreme environments.</title>
        <authorList>
            <person name="Coleine C."/>
            <person name="Stajich J.E."/>
            <person name="Selbmann L."/>
        </authorList>
    </citation>
    <scope>NUCLEOTIDE SEQUENCE</scope>
    <source>
        <strain evidence="1">CCFEE 5714</strain>
    </source>
</reference>
<dbReference type="Proteomes" id="UP001281147">
    <property type="component" value="Unassembled WGS sequence"/>
</dbReference>
<comment type="caution">
    <text evidence="1">The sequence shown here is derived from an EMBL/GenBank/DDBJ whole genome shotgun (WGS) entry which is preliminary data.</text>
</comment>
<organism evidence="1 2">
    <name type="scientific">Vermiconidia calcicola</name>
    <dbReference type="NCBI Taxonomy" id="1690605"/>
    <lineage>
        <taxon>Eukaryota</taxon>
        <taxon>Fungi</taxon>
        <taxon>Dikarya</taxon>
        <taxon>Ascomycota</taxon>
        <taxon>Pezizomycotina</taxon>
        <taxon>Dothideomycetes</taxon>
        <taxon>Dothideomycetidae</taxon>
        <taxon>Mycosphaerellales</taxon>
        <taxon>Extremaceae</taxon>
        <taxon>Vermiconidia</taxon>
    </lineage>
</organism>
<proteinExistence type="predicted"/>
<sequence length="347" mass="40132">MWLVNARTRLLESFVNERSVQGGYAILSHTWGDEELTFDSLYNEDSILKKGYKKVEYACLQALQDRYQYVWIDTCCIDKRSSAELSEAINSMFRWYEAAEVCYAFLFDVELDGPEDAKPDEGVSNDTQRQLRDSRWFKRGWTLQELIAPFEVNFYDRNWHFLGSRTKLSQLLHDITSIDLDILRDTKPLHSTSVAKRMSWASRRSTSREEDQAYSLLGVFDVTMPMLYGEGGFKAFQRLQEEIIRASTTADHSILAWLPWRSSPQGLLSQFALRGHCNVPSHLQSLLSPSPYGFRHAQDIISWALPQSETFELSPRGLRLSVFMERHSKTGEDRSTIVALNCRKDQQ</sequence>
<protein>
    <submittedName>
        <fullName evidence="1">Uncharacterized protein</fullName>
    </submittedName>
</protein>
<dbReference type="EMBL" id="JAUTXU010000207">
    <property type="protein sequence ID" value="KAK3698740.1"/>
    <property type="molecule type" value="Genomic_DNA"/>
</dbReference>
<evidence type="ECO:0000313" key="2">
    <source>
        <dbReference type="Proteomes" id="UP001281147"/>
    </source>
</evidence>
<evidence type="ECO:0000313" key="1">
    <source>
        <dbReference type="EMBL" id="KAK3698740.1"/>
    </source>
</evidence>